<name>A0AAF0U9L3_SOLVR</name>
<dbReference type="Proteomes" id="UP001234989">
    <property type="component" value="Chromosome 8"/>
</dbReference>
<dbReference type="AlphaFoldDB" id="A0AAF0U9L3"/>
<evidence type="ECO:0000313" key="1">
    <source>
        <dbReference type="EMBL" id="WMV41609.1"/>
    </source>
</evidence>
<evidence type="ECO:0000313" key="2">
    <source>
        <dbReference type="Proteomes" id="UP001234989"/>
    </source>
</evidence>
<accession>A0AAF0U9L3</accession>
<proteinExistence type="predicted"/>
<organism evidence="1 2">
    <name type="scientific">Solanum verrucosum</name>
    <dbReference type="NCBI Taxonomy" id="315347"/>
    <lineage>
        <taxon>Eukaryota</taxon>
        <taxon>Viridiplantae</taxon>
        <taxon>Streptophyta</taxon>
        <taxon>Embryophyta</taxon>
        <taxon>Tracheophyta</taxon>
        <taxon>Spermatophyta</taxon>
        <taxon>Magnoliopsida</taxon>
        <taxon>eudicotyledons</taxon>
        <taxon>Gunneridae</taxon>
        <taxon>Pentapetalae</taxon>
        <taxon>asterids</taxon>
        <taxon>lamiids</taxon>
        <taxon>Solanales</taxon>
        <taxon>Solanaceae</taxon>
        <taxon>Solanoideae</taxon>
        <taxon>Solaneae</taxon>
        <taxon>Solanum</taxon>
    </lineage>
</organism>
<keyword evidence="2" id="KW-1185">Reference proteome</keyword>
<protein>
    <submittedName>
        <fullName evidence="1">Uncharacterized protein</fullName>
    </submittedName>
</protein>
<sequence>MLLDQNFTFEEELVTILDRKIQKLRSKEMASIKVQRKKFPVLEATWENESDMRIKYSQHFERSGTFHFFIVQG</sequence>
<gene>
    <name evidence="1" type="ORF">MTR67_034994</name>
</gene>
<dbReference type="EMBL" id="CP133619">
    <property type="protein sequence ID" value="WMV41609.1"/>
    <property type="molecule type" value="Genomic_DNA"/>
</dbReference>
<reference evidence="1" key="1">
    <citation type="submission" date="2023-08" db="EMBL/GenBank/DDBJ databases">
        <title>A de novo genome assembly of Solanum verrucosum Schlechtendal, a Mexican diploid species geographically isolated from the other diploid A-genome species in potato relatives.</title>
        <authorList>
            <person name="Hosaka K."/>
        </authorList>
    </citation>
    <scope>NUCLEOTIDE SEQUENCE</scope>
    <source>
        <tissue evidence="1">Young leaves</tissue>
    </source>
</reference>